<proteinExistence type="predicted"/>
<evidence type="ECO:0000256" key="2">
    <source>
        <dbReference type="SAM" id="SignalP"/>
    </source>
</evidence>
<keyword evidence="2" id="KW-0732">Signal</keyword>
<dbReference type="Proteomes" id="UP001213000">
    <property type="component" value="Unassembled WGS sequence"/>
</dbReference>
<evidence type="ECO:0000313" key="4">
    <source>
        <dbReference type="Proteomes" id="UP001213000"/>
    </source>
</evidence>
<feature type="signal peptide" evidence="2">
    <location>
        <begin position="1"/>
        <end position="21"/>
    </location>
</feature>
<name>A0AAD5VNQ9_9AGAR</name>
<keyword evidence="4" id="KW-1185">Reference proteome</keyword>
<feature type="region of interest" description="Disordered" evidence="1">
    <location>
        <begin position="27"/>
        <end position="55"/>
    </location>
</feature>
<protein>
    <submittedName>
        <fullName evidence="3">Uncharacterized protein</fullName>
    </submittedName>
</protein>
<evidence type="ECO:0000313" key="3">
    <source>
        <dbReference type="EMBL" id="KAJ3563969.1"/>
    </source>
</evidence>
<feature type="compositionally biased region" description="Polar residues" evidence="1">
    <location>
        <begin position="70"/>
        <end position="101"/>
    </location>
</feature>
<evidence type="ECO:0000256" key="1">
    <source>
        <dbReference type="SAM" id="MobiDB-lite"/>
    </source>
</evidence>
<sequence>MKFATAVIVSVVLGAISGASASPAYYSPPVYGKPPPPATTYKPPPPVTTYKPPPPPAVYYSAPQNMQLAAPIQTNLHAPQPSHPLQKSQRNWQLDGRSSPTLDDFTEEEKKAPCQLGICIPMAQLIATSVG</sequence>
<gene>
    <name evidence="3" type="ORF">NP233_g8596</name>
</gene>
<feature type="chain" id="PRO_5042135211" evidence="2">
    <location>
        <begin position="22"/>
        <end position="131"/>
    </location>
</feature>
<organism evidence="3 4">
    <name type="scientific">Leucocoprinus birnbaumii</name>
    <dbReference type="NCBI Taxonomy" id="56174"/>
    <lineage>
        <taxon>Eukaryota</taxon>
        <taxon>Fungi</taxon>
        <taxon>Dikarya</taxon>
        <taxon>Basidiomycota</taxon>
        <taxon>Agaricomycotina</taxon>
        <taxon>Agaricomycetes</taxon>
        <taxon>Agaricomycetidae</taxon>
        <taxon>Agaricales</taxon>
        <taxon>Agaricineae</taxon>
        <taxon>Agaricaceae</taxon>
        <taxon>Leucocoprinus</taxon>
    </lineage>
</organism>
<accession>A0AAD5VNQ9</accession>
<feature type="region of interest" description="Disordered" evidence="1">
    <location>
        <begin position="70"/>
        <end position="108"/>
    </location>
</feature>
<comment type="caution">
    <text evidence="3">The sequence shown here is derived from an EMBL/GenBank/DDBJ whole genome shotgun (WGS) entry which is preliminary data.</text>
</comment>
<dbReference type="AlphaFoldDB" id="A0AAD5VNQ9"/>
<dbReference type="EMBL" id="JANIEX010000706">
    <property type="protein sequence ID" value="KAJ3563969.1"/>
    <property type="molecule type" value="Genomic_DNA"/>
</dbReference>
<feature type="compositionally biased region" description="Pro residues" evidence="1">
    <location>
        <begin position="31"/>
        <end position="55"/>
    </location>
</feature>
<reference evidence="3" key="1">
    <citation type="submission" date="2022-07" db="EMBL/GenBank/DDBJ databases">
        <title>Genome Sequence of Leucocoprinus birnbaumii.</title>
        <authorList>
            <person name="Buettner E."/>
        </authorList>
    </citation>
    <scope>NUCLEOTIDE SEQUENCE</scope>
    <source>
        <strain evidence="3">VT141</strain>
    </source>
</reference>